<evidence type="ECO:0000259" key="3">
    <source>
        <dbReference type="Pfam" id="PF14392"/>
    </source>
</evidence>
<feature type="compositionally biased region" description="Basic residues" evidence="1">
    <location>
        <begin position="428"/>
        <end position="444"/>
    </location>
</feature>
<comment type="caution">
    <text evidence="4">The sequence shown here is derived from an EMBL/GenBank/DDBJ whole genome shotgun (WGS) entry which is preliminary data.</text>
</comment>
<dbReference type="AlphaFoldDB" id="A0ABD0ZWK9"/>
<evidence type="ECO:0000256" key="1">
    <source>
        <dbReference type="SAM" id="MobiDB-lite"/>
    </source>
</evidence>
<dbReference type="InterPro" id="IPR040256">
    <property type="entry name" value="At4g02000-like"/>
</dbReference>
<protein>
    <recommendedName>
        <fullName evidence="6">DUF4283 domain-containing protein</fullName>
    </recommendedName>
</protein>
<keyword evidence="5" id="KW-1185">Reference proteome</keyword>
<dbReference type="PANTHER" id="PTHR31286">
    <property type="entry name" value="GLYCINE-RICH CELL WALL STRUCTURAL PROTEIN 1.8-LIKE"/>
    <property type="match status" value="1"/>
</dbReference>
<evidence type="ECO:0000313" key="5">
    <source>
        <dbReference type="Proteomes" id="UP001558713"/>
    </source>
</evidence>
<dbReference type="Pfam" id="PF14392">
    <property type="entry name" value="zf-CCHC_4"/>
    <property type="match status" value="1"/>
</dbReference>
<evidence type="ECO:0008006" key="6">
    <source>
        <dbReference type="Google" id="ProtNLM"/>
    </source>
</evidence>
<reference evidence="4 5" key="1">
    <citation type="submission" date="2024-04" db="EMBL/GenBank/DDBJ databases">
        <title>Genome assembly C_amara_ONT_v2.</title>
        <authorList>
            <person name="Yant L."/>
            <person name="Moore C."/>
            <person name="Slenker M."/>
        </authorList>
    </citation>
    <scope>NUCLEOTIDE SEQUENCE [LARGE SCALE GENOMIC DNA]</scope>
    <source>
        <tissue evidence="4">Leaf</tissue>
    </source>
</reference>
<feature type="domain" description="DUF4283" evidence="2">
    <location>
        <begin position="32"/>
        <end position="111"/>
    </location>
</feature>
<dbReference type="InterPro" id="IPR025558">
    <property type="entry name" value="DUF4283"/>
</dbReference>
<dbReference type="InterPro" id="IPR025836">
    <property type="entry name" value="Zn_knuckle_CX2CX4HX4C"/>
</dbReference>
<feature type="compositionally biased region" description="Basic and acidic residues" evidence="1">
    <location>
        <begin position="452"/>
        <end position="468"/>
    </location>
</feature>
<dbReference type="Proteomes" id="UP001558713">
    <property type="component" value="Unassembled WGS sequence"/>
</dbReference>
<organism evidence="4 5">
    <name type="scientific">Cardamine amara subsp. amara</name>
    <dbReference type="NCBI Taxonomy" id="228776"/>
    <lineage>
        <taxon>Eukaryota</taxon>
        <taxon>Viridiplantae</taxon>
        <taxon>Streptophyta</taxon>
        <taxon>Embryophyta</taxon>
        <taxon>Tracheophyta</taxon>
        <taxon>Spermatophyta</taxon>
        <taxon>Magnoliopsida</taxon>
        <taxon>eudicotyledons</taxon>
        <taxon>Gunneridae</taxon>
        <taxon>Pentapetalae</taxon>
        <taxon>rosids</taxon>
        <taxon>malvids</taxon>
        <taxon>Brassicales</taxon>
        <taxon>Brassicaceae</taxon>
        <taxon>Cardamineae</taxon>
        <taxon>Cardamine</taxon>
    </lineage>
</organism>
<dbReference type="PANTHER" id="PTHR31286:SF178">
    <property type="entry name" value="DUF4283 DOMAIN-CONTAINING PROTEIN"/>
    <property type="match status" value="1"/>
</dbReference>
<accession>A0ABD0ZWK9</accession>
<dbReference type="Pfam" id="PF14111">
    <property type="entry name" value="DUF4283"/>
    <property type="match status" value="1"/>
</dbReference>
<evidence type="ECO:0000313" key="4">
    <source>
        <dbReference type="EMBL" id="KAL1198980.1"/>
    </source>
</evidence>
<feature type="region of interest" description="Disordered" evidence="1">
    <location>
        <begin position="425"/>
        <end position="493"/>
    </location>
</feature>
<proteinExistence type="predicted"/>
<evidence type="ECO:0000259" key="2">
    <source>
        <dbReference type="Pfam" id="PF14111"/>
    </source>
</evidence>
<gene>
    <name evidence="4" type="ORF">V5N11_004948</name>
</gene>
<dbReference type="EMBL" id="JBANAX010000656">
    <property type="protein sequence ID" value="KAL1198980.1"/>
    <property type="molecule type" value="Genomic_DNA"/>
</dbReference>
<sequence length="493" mass="56145">MSTSIDRALMAMSLEEEDKPFDMPDLPEYCSCENNVLSVIGRILNPEAQKIANLVLDMPRKWQLYDRVRGIALSKEKFQFIFKYERDLEMVMEKGVHTYNEWTIVMERWVEHPPPDYLQHILVWVQLRNIPVNHYNVPAITWFGELVGQVKEVLLDTEKTQRQDFVRVKLKFDVSKPLQRAKVVNLPKNGGAVTILFDFERVQKRCFTCQRLTHDQRVCPVAQKRKQIREEEDKIKASGVEAPKKKLILEADPLFGILEDHQIESCPILGKPKIDATVVEGMRQYLLMAEGVERTVRAERIKSSLESLKNDPIGQKTLLRLEPAPVVSSDINKGKGIVFDYGVKIIKDSLRDGVESEGPLLRDEFRAERESQRDLVGIKIQSKGVFERLGEHIVLPVEESNMGQGSSTVQRTGIFQACSSSGTSLIKNYRRKRPSKSQRKKRGAKALGGEGKPMDIEIGRVMKRKAEEEATLPSKVAKRTTKEMVPIEGPSNA</sequence>
<feature type="domain" description="Zinc knuckle CX2CX4HX4C" evidence="3">
    <location>
        <begin position="172"/>
        <end position="220"/>
    </location>
</feature>
<name>A0ABD0ZWK9_CARAN</name>